<evidence type="ECO:0000256" key="2">
    <source>
        <dbReference type="SAM" id="Phobius"/>
    </source>
</evidence>
<keyword evidence="2" id="KW-1133">Transmembrane helix</keyword>
<keyword evidence="4" id="KW-1185">Reference proteome</keyword>
<evidence type="ECO:0000313" key="3">
    <source>
        <dbReference type="EMBL" id="QTN00536.1"/>
    </source>
</evidence>
<organism evidence="3 4">
    <name type="scientific">Sediminibacillus dalangtanensis</name>
    <dbReference type="NCBI Taxonomy" id="2729421"/>
    <lineage>
        <taxon>Bacteria</taxon>
        <taxon>Bacillati</taxon>
        <taxon>Bacillota</taxon>
        <taxon>Bacilli</taxon>
        <taxon>Bacillales</taxon>
        <taxon>Bacillaceae</taxon>
        <taxon>Sediminibacillus</taxon>
    </lineage>
</organism>
<keyword evidence="3" id="KW-0032">Aminotransferase</keyword>
<keyword evidence="2" id="KW-0812">Transmembrane</keyword>
<dbReference type="EMBL" id="CP046956">
    <property type="protein sequence ID" value="QTN00536.1"/>
    <property type="molecule type" value="Genomic_DNA"/>
</dbReference>
<evidence type="ECO:0000313" key="4">
    <source>
        <dbReference type="Proteomes" id="UP000665043"/>
    </source>
</evidence>
<feature type="compositionally biased region" description="Basic residues" evidence="1">
    <location>
        <begin position="298"/>
        <end position="311"/>
    </location>
</feature>
<reference evidence="3 4" key="1">
    <citation type="submission" date="2019-12" db="EMBL/GenBank/DDBJ databases">
        <title>The whole genome sequencing of a strain isolated from a Mars analog, Dalangtan Playa.</title>
        <authorList>
            <person name="Huang T."/>
        </authorList>
    </citation>
    <scope>NUCLEOTIDE SEQUENCE [LARGE SCALE GENOMIC DNA]</scope>
    <source>
        <strain evidence="3 4">DP4-553-S</strain>
    </source>
</reference>
<gene>
    <name evidence="3" type="ORF">ERJ70_15275</name>
</gene>
<protein>
    <submittedName>
        <fullName evidence="3">Phosphoserine aminotransferase</fullName>
    </submittedName>
</protein>
<feature type="region of interest" description="Disordered" evidence="1">
    <location>
        <begin position="291"/>
        <end position="311"/>
    </location>
</feature>
<accession>A0ABX7VY06</accession>
<proteinExistence type="predicted"/>
<name>A0ABX7VY06_9BACI</name>
<evidence type="ECO:0000256" key="1">
    <source>
        <dbReference type="SAM" id="MobiDB-lite"/>
    </source>
</evidence>
<dbReference type="GO" id="GO:0008483">
    <property type="term" value="F:transaminase activity"/>
    <property type="evidence" value="ECO:0007669"/>
    <property type="project" value="UniProtKB-KW"/>
</dbReference>
<feature type="transmembrane region" description="Helical" evidence="2">
    <location>
        <begin position="208"/>
        <end position="228"/>
    </location>
</feature>
<dbReference type="RefSeq" id="WP_209365671.1">
    <property type="nucleotide sequence ID" value="NZ_CP046956.1"/>
</dbReference>
<dbReference type="Proteomes" id="UP000665043">
    <property type="component" value="Chromosome"/>
</dbReference>
<sequence>MDVKYIPAHWKKMKEGLGDLIGLGRYGKGMIDDLRHITENLEDAESDIAKYDRDGVISFSHIDREGKYKSLFEDFKVLHHFAGKVGDIVDRTIDDPFHEDIDKFVSSMRDATISNYTTKNRIDATEQQVIYQRYGMQETREVPKTEVSLDDLFSGDNFYAEQLQLEYDMWKAQHPDQEFTQEEYRMAAVNMNAFEYESIKDQQHSKEFWANIGALAAVVGATVLAVVVPPVGFPLALTVGAAYGTMELGTAVTGKDWASGRELNTGERWLRGALSPLDIVPGVSGIKKIQQWGSHGRSGSKPRSIRPKSGR</sequence>
<keyword evidence="2" id="KW-0472">Membrane</keyword>
<keyword evidence="3" id="KW-0808">Transferase</keyword>